<dbReference type="SUPFAM" id="SSF118290">
    <property type="entry name" value="WRKY DNA-binding domain"/>
    <property type="match status" value="1"/>
</dbReference>
<keyword evidence="3" id="KW-0175">Coiled coil</keyword>
<feature type="compositionally biased region" description="Basic and acidic residues" evidence="8">
    <location>
        <begin position="141"/>
        <end position="167"/>
    </location>
</feature>
<dbReference type="InterPro" id="IPR036576">
    <property type="entry name" value="WRKY_dom_sf"/>
</dbReference>
<protein>
    <recommendedName>
        <fullName evidence="9">WRKY domain-containing protein</fullName>
    </recommendedName>
</protein>
<dbReference type="SMART" id="SM00774">
    <property type="entry name" value="WRKY"/>
    <property type="match status" value="1"/>
</dbReference>
<dbReference type="Gene3D" id="2.20.25.80">
    <property type="entry name" value="WRKY domain"/>
    <property type="match status" value="1"/>
</dbReference>
<keyword evidence="4" id="KW-0238">DNA-binding</keyword>
<dbReference type="InterPro" id="IPR003657">
    <property type="entry name" value="WRKY_dom"/>
</dbReference>
<evidence type="ECO:0000256" key="6">
    <source>
        <dbReference type="ARBA" id="ARBA00023242"/>
    </source>
</evidence>
<evidence type="ECO:0000256" key="8">
    <source>
        <dbReference type="SAM" id="MobiDB-lite"/>
    </source>
</evidence>
<dbReference type="Pfam" id="PF03106">
    <property type="entry name" value="WRKY"/>
    <property type="match status" value="1"/>
</dbReference>
<dbReference type="AlphaFoldDB" id="A0A022QQE2"/>
<dbReference type="PANTHER" id="PTHR31429:SF86">
    <property type="entry name" value="WRKY TRANSCRIPTION FACTOR 61-RELATED"/>
    <property type="match status" value="1"/>
</dbReference>
<dbReference type="Proteomes" id="UP000030748">
    <property type="component" value="Unassembled WGS sequence"/>
</dbReference>
<organism evidence="10 11">
    <name type="scientific">Erythranthe guttata</name>
    <name type="common">Yellow monkey flower</name>
    <name type="synonym">Mimulus guttatus</name>
    <dbReference type="NCBI Taxonomy" id="4155"/>
    <lineage>
        <taxon>Eukaryota</taxon>
        <taxon>Viridiplantae</taxon>
        <taxon>Streptophyta</taxon>
        <taxon>Embryophyta</taxon>
        <taxon>Tracheophyta</taxon>
        <taxon>Spermatophyta</taxon>
        <taxon>Magnoliopsida</taxon>
        <taxon>eudicotyledons</taxon>
        <taxon>Gunneridae</taxon>
        <taxon>Pentapetalae</taxon>
        <taxon>asterids</taxon>
        <taxon>lamiids</taxon>
        <taxon>Lamiales</taxon>
        <taxon>Phrymaceae</taxon>
        <taxon>Erythranthe</taxon>
    </lineage>
</organism>
<evidence type="ECO:0000259" key="9">
    <source>
        <dbReference type="PROSITE" id="PS50811"/>
    </source>
</evidence>
<dbReference type="PROSITE" id="PS50811">
    <property type="entry name" value="WRKY"/>
    <property type="match status" value="1"/>
</dbReference>
<gene>
    <name evidence="10" type="ORF">MIMGU_mgv1a026752mg</name>
</gene>
<evidence type="ECO:0000313" key="11">
    <source>
        <dbReference type="Proteomes" id="UP000030748"/>
    </source>
</evidence>
<keyword evidence="6" id="KW-0539">Nucleus</keyword>
<dbReference type="GO" id="GO:0005634">
    <property type="term" value="C:nucleus"/>
    <property type="evidence" value="ECO:0007669"/>
    <property type="project" value="UniProtKB-SubCell"/>
</dbReference>
<feature type="region of interest" description="Disordered" evidence="8">
    <location>
        <begin position="1"/>
        <end position="20"/>
    </location>
</feature>
<feature type="non-terminal residue" evidence="10">
    <location>
        <position position="476"/>
    </location>
</feature>
<keyword evidence="5" id="KW-0804">Transcription</keyword>
<dbReference type="EMBL" id="KI631311">
    <property type="protein sequence ID" value="EYU28715.1"/>
    <property type="molecule type" value="Genomic_DNA"/>
</dbReference>
<dbReference type="FunFam" id="2.20.25.80:FF:000002">
    <property type="entry name" value="probable WRKY transcription factor 31"/>
    <property type="match status" value="1"/>
</dbReference>
<dbReference type="eggNOG" id="ENOG502QVE0">
    <property type="taxonomic scope" value="Eukaryota"/>
</dbReference>
<sequence length="476" mass="52199">MQREDNLKTAKAKMDRVREENGRLKKTLSHIMKDYDSLKTKFNGLIQENHDVPKKLRNLSPPAVVASDNDDESDMVSLSLGRSFSGDFTKRDIEKKGSIINRNENNKVSDGLELGLHSKFHSDNDSTDLSKNLVVPENSSDESKEDVNDSARASDKIPKNSRSGDDEILQHIPLKKPRVSVRALCNTQTMNDGCQWRKYGQKISKGNPCPRAYYRCTVSSSCPVRKQVQRCVDDMSILTTTYEGTHNHPLPPSAITMASATTAAAAMLKCGSSTSPPSHSGASATSSTSPNNNLLGFNFSSSTSSNYANLNISHFPKATISSSQSHPTVVLDLTAPNHTTPSPQNNNKFSSRSFAHSSSSSSPTSLNFSSFDTNSIGWESKFPGVNYQPSLYNNFQISQKQTENDPKIAAITRDPNFRSALAAAITSIVGTNIVQERNTGLNFHPSFLNKFPQSGNPQQKKNLTQFLPLTMSLADE</sequence>
<accession>A0A022QQE2</accession>
<keyword evidence="11" id="KW-1185">Reference proteome</keyword>
<evidence type="ECO:0000256" key="1">
    <source>
        <dbReference type="ARBA" id="ARBA00004123"/>
    </source>
</evidence>
<keyword evidence="2" id="KW-0805">Transcription regulation</keyword>
<evidence type="ECO:0000256" key="4">
    <source>
        <dbReference type="ARBA" id="ARBA00023125"/>
    </source>
</evidence>
<feature type="compositionally biased region" description="Polar residues" evidence="8">
    <location>
        <begin position="336"/>
        <end position="348"/>
    </location>
</feature>
<feature type="compositionally biased region" description="Low complexity" evidence="8">
    <location>
        <begin position="349"/>
        <end position="367"/>
    </location>
</feature>
<name>A0A022QQE2_ERYGU</name>
<proteinExistence type="inferred from homology"/>
<reference evidence="10 11" key="1">
    <citation type="journal article" date="2013" name="Proc. Natl. Acad. Sci. U.S.A.">
        <title>Fine-scale variation in meiotic recombination in Mimulus inferred from population shotgun sequencing.</title>
        <authorList>
            <person name="Hellsten U."/>
            <person name="Wright K.M."/>
            <person name="Jenkins J."/>
            <person name="Shu S."/>
            <person name="Yuan Y."/>
            <person name="Wessler S.R."/>
            <person name="Schmutz J."/>
            <person name="Willis J.H."/>
            <person name="Rokhsar D.S."/>
        </authorList>
    </citation>
    <scope>NUCLEOTIDE SEQUENCE [LARGE SCALE GENOMIC DNA]</scope>
    <source>
        <strain evidence="11">cv. DUN x IM62</strain>
    </source>
</reference>
<dbReference type="GO" id="GO:0003700">
    <property type="term" value="F:DNA-binding transcription factor activity"/>
    <property type="evidence" value="ECO:0007669"/>
    <property type="project" value="InterPro"/>
</dbReference>
<feature type="region of interest" description="Disordered" evidence="8">
    <location>
        <begin position="333"/>
        <end position="367"/>
    </location>
</feature>
<comment type="subcellular location">
    <subcellularLocation>
        <location evidence="1">Nucleus</location>
    </subcellularLocation>
</comment>
<dbReference type="PANTHER" id="PTHR31429">
    <property type="entry name" value="WRKY TRANSCRIPTION FACTOR 36-RELATED"/>
    <property type="match status" value="1"/>
</dbReference>
<evidence type="ECO:0000256" key="5">
    <source>
        <dbReference type="ARBA" id="ARBA00023163"/>
    </source>
</evidence>
<evidence type="ECO:0000256" key="7">
    <source>
        <dbReference type="ARBA" id="ARBA00061007"/>
    </source>
</evidence>
<dbReference type="InterPro" id="IPR044810">
    <property type="entry name" value="WRKY_plant"/>
</dbReference>
<evidence type="ECO:0000256" key="3">
    <source>
        <dbReference type="ARBA" id="ARBA00023054"/>
    </source>
</evidence>
<feature type="region of interest" description="Disordered" evidence="8">
    <location>
        <begin position="121"/>
        <end position="167"/>
    </location>
</feature>
<dbReference type="GO" id="GO:0043565">
    <property type="term" value="F:sequence-specific DNA binding"/>
    <property type="evidence" value="ECO:0007669"/>
    <property type="project" value="InterPro"/>
</dbReference>
<evidence type="ECO:0000256" key="2">
    <source>
        <dbReference type="ARBA" id="ARBA00023015"/>
    </source>
</evidence>
<evidence type="ECO:0000313" key="10">
    <source>
        <dbReference type="EMBL" id="EYU28715.1"/>
    </source>
</evidence>
<feature type="domain" description="WRKY" evidence="9">
    <location>
        <begin position="185"/>
        <end position="251"/>
    </location>
</feature>
<comment type="similarity">
    <text evidence="7">Belongs to the WRKY group II-b family.</text>
</comment>